<dbReference type="EMBL" id="CP098400">
    <property type="protein sequence ID" value="URW80587.1"/>
    <property type="molecule type" value="Genomic_DNA"/>
</dbReference>
<protein>
    <submittedName>
        <fullName evidence="2">SoxR reducing system RseC family protein</fullName>
    </submittedName>
</protein>
<keyword evidence="1" id="KW-0472">Membrane</keyword>
<reference evidence="2" key="1">
    <citation type="submission" date="2022-05" db="EMBL/GenBank/DDBJ databases">
        <authorList>
            <person name="Sun X."/>
        </authorList>
    </citation>
    <scope>NUCLEOTIDE SEQUENCE</scope>
    <source>
        <strain evidence="2">Ai-910</strain>
    </source>
</reference>
<reference evidence="2" key="2">
    <citation type="submission" date="2022-06" db="EMBL/GenBank/DDBJ databases">
        <title>Xiashengella guii gen. nov. sp. nov., a bacterium isolated form anaerobic digestion tank.</title>
        <authorList>
            <person name="Huang H."/>
        </authorList>
    </citation>
    <scope>NUCLEOTIDE SEQUENCE</scope>
    <source>
        <strain evidence="2">Ai-910</strain>
    </source>
</reference>
<evidence type="ECO:0000313" key="2">
    <source>
        <dbReference type="EMBL" id="URW80587.1"/>
    </source>
</evidence>
<evidence type="ECO:0000256" key="1">
    <source>
        <dbReference type="SAM" id="Phobius"/>
    </source>
</evidence>
<keyword evidence="3" id="KW-1185">Reference proteome</keyword>
<organism evidence="2 3">
    <name type="scientific">Xiashengella succiniciproducens</name>
    <dbReference type="NCBI Taxonomy" id="2949635"/>
    <lineage>
        <taxon>Bacteria</taxon>
        <taxon>Pseudomonadati</taxon>
        <taxon>Bacteroidota</taxon>
        <taxon>Bacteroidia</taxon>
        <taxon>Marinilabiliales</taxon>
        <taxon>Marinilabiliaceae</taxon>
        <taxon>Xiashengella</taxon>
    </lineage>
</organism>
<dbReference type="PANTHER" id="PTHR35867">
    <property type="entry name" value="PROTEIN RSEC"/>
    <property type="match status" value="1"/>
</dbReference>
<evidence type="ECO:0000313" key="3">
    <source>
        <dbReference type="Proteomes" id="UP001056426"/>
    </source>
</evidence>
<dbReference type="InterPro" id="IPR007359">
    <property type="entry name" value="SigmaE_reg_RseC_MucC"/>
</dbReference>
<keyword evidence="1" id="KW-0812">Transmembrane</keyword>
<feature type="transmembrane region" description="Helical" evidence="1">
    <location>
        <begin position="76"/>
        <end position="96"/>
    </location>
</feature>
<feature type="transmembrane region" description="Helical" evidence="1">
    <location>
        <begin position="102"/>
        <end position="121"/>
    </location>
</feature>
<dbReference type="AlphaFoldDB" id="A0A9J6ZSP9"/>
<sequence>MKKTEHEGIVAGIEGDRIRVKLKSVSACASCHAKGACSLGNAEEKEFEIQHAGGSYKPGDKVIIEESTEQGLTATWWAYVLPLFLVMATLIVSYLLTKNEGIAGLCSLLILVPYFLVLRACDKLLARRFHFTIKPVND</sequence>
<dbReference type="KEGG" id="alkq:M9189_04385"/>
<keyword evidence="1" id="KW-1133">Transmembrane helix</keyword>
<proteinExistence type="predicted"/>
<dbReference type="RefSeq" id="WP_250724910.1">
    <property type="nucleotide sequence ID" value="NZ_CP098400.1"/>
</dbReference>
<dbReference type="Pfam" id="PF04246">
    <property type="entry name" value="RseC_MucC"/>
    <property type="match status" value="1"/>
</dbReference>
<accession>A0A9J6ZSP9</accession>
<dbReference type="Proteomes" id="UP001056426">
    <property type="component" value="Chromosome"/>
</dbReference>
<name>A0A9J6ZSP9_9BACT</name>
<dbReference type="PANTHER" id="PTHR35867:SF1">
    <property type="entry name" value="PROTEIN RSEC"/>
    <property type="match status" value="1"/>
</dbReference>
<gene>
    <name evidence="2" type="ORF">M9189_04385</name>
</gene>